<organism evidence="2 3">
    <name type="scientific">Schleiferilactobacillus harbinensis DSM 16991</name>
    <dbReference type="NCBI Taxonomy" id="1122147"/>
    <lineage>
        <taxon>Bacteria</taxon>
        <taxon>Bacillati</taxon>
        <taxon>Bacillota</taxon>
        <taxon>Bacilli</taxon>
        <taxon>Lactobacillales</taxon>
        <taxon>Lactobacillaceae</taxon>
        <taxon>Schleiferilactobacillus</taxon>
    </lineage>
</organism>
<proteinExistence type="predicted"/>
<keyword evidence="1" id="KW-0812">Transmembrane</keyword>
<protein>
    <submittedName>
        <fullName evidence="2">Uncharacterized protein</fullName>
    </submittedName>
</protein>
<sequence length="127" mass="14044">MKKKWSQRLLLICAVWQFIDGILTIILGFAGPNRIPELQGYAQFVPVATITGLVGTAFLLSGLVNLLLARYYLRRPTIGWGIPAVIGLESLAAYVCLDIISVILLIPTLVIIMLYRHQQQKTVSAAH</sequence>
<dbReference type="OrthoDB" id="2361109at2"/>
<evidence type="ECO:0000256" key="1">
    <source>
        <dbReference type="SAM" id="Phobius"/>
    </source>
</evidence>
<dbReference type="EMBL" id="AZFW01000051">
    <property type="protein sequence ID" value="KRM27300.1"/>
    <property type="molecule type" value="Genomic_DNA"/>
</dbReference>
<feature type="transmembrane region" description="Helical" evidence="1">
    <location>
        <begin position="50"/>
        <end position="73"/>
    </location>
</feature>
<accession>A0A0R1XFK5</accession>
<dbReference type="Proteomes" id="UP000050949">
    <property type="component" value="Unassembled WGS sequence"/>
</dbReference>
<feature type="transmembrane region" description="Helical" evidence="1">
    <location>
        <begin position="9"/>
        <end position="30"/>
    </location>
</feature>
<feature type="transmembrane region" description="Helical" evidence="1">
    <location>
        <begin position="94"/>
        <end position="115"/>
    </location>
</feature>
<dbReference type="RefSeq" id="WP_027829023.1">
    <property type="nucleotide sequence ID" value="NZ_AUEH01000037.1"/>
</dbReference>
<evidence type="ECO:0000313" key="3">
    <source>
        <dbReference type="Proteomes" id="UP000050949"/>
    </source>
</evidence>
<reference evidence="2 3" key="1">
    <citation type="journal article" date="2015" name="Genome Announc.">
        <title>Expanding the biotechnology potential of lactobacilli through comparative genomics of 213 strains and associated genera.</title>
        <authorList>
            <person name="Sun Z."/>
            <person name="Harris H.M."/>
            <person name="McCann A."/>
            <person name="Guo C."/>
            <person name="Argimon S."/>
            <person name="Zhang W."/>
            <person name="Yang X."/>
            <person name="Jeffery I.B."/>
            <person name="Cooney J.C."/>
            <person name="Kagawa T.F."/>
            <person name="Liu W."/>
            <person name="Song Y."/>
            <person name="Salvetti E."/>
            <person name="Wrobel A."/>
            <person name="Rasinkangas P."/>
            <person name="Parkhill J."/>
            <person name="Rea M.C."/>
            <person name="O'Sullivan O."/>
            <person name="Ritari J."/>
            <person name="Douillard F.P."/>
            <person name="Paul Ross R."/>
            <person name="Yang R."/>
            <person name="Briner A.E."/>
            <person name="Felis G.E."/>
            <person name="de Vos W.M."/>
            <person name="Barrangou R."/>
            <person name="Klaenhammer T.R."/>
            <person name="Caufield P.W."/>
            <person name="Cui Y."/>
            <person name="Zhang H."/>
            <person name="O'Toole P.W."/>
        </authorList>
    </citation>
    <scope>NUCLEOTIDE SEQUENCE [LARGE SCALE GENOMIC DNA]</scope>
    <source>
        <strain evidence="2 3">DSM 16991</strain>
    </source>
</reference>
<keyword evidence="1" id="KW-1133">Transmembrane helix</keyword>
<dbReference type="GeneID" id="78510272"/>
<gene>
    <name evidence="2" type="ORF">FC91_GL002645</name>
</gene>
<dbReference type="AlphaFoldDB" id="A0A0R1XFK5"/>
<dbReference type="PATRIC" id="fig|1122147.4.peg.2726"/>
<evidence type="ECO:0000313" key="2">
    <source>
        <dbReference type="EMBL" id="KRM27300.1"/>
    </source>
</evidence>
<name>A0A0R1XFK5_9LACO</name>
<comment type="caution">
    <text evidence="2">The sequence shown here is derived from an EMBL/GenBank/DDBJ whole genome shotgun (WGS) entry which is preliminary data.</text>
</comment>
<keyword evidence="1" id="KW-0472">Membrane</keyword>